<dbReference type="InterPro" id="IPR057678">
    <property type="entry name" value="DUF7918"/>
</dbReference>
<dbReference type="Proteomes" id="UP001362999">
    <property type="component" value="Unassembled WGS sequence"/>
</dbReference>
<feature type="domain" description="DUF7918" evidence="1">
    <location>
        <begin position="7"/>
        <end position="203"/>
    </location>
</feature>
<gene>
    <name evidence="2" type="ORF">R3P38DRAFT_2617210</name>
</gene>
<dbReference type="AlphaFoldDB" id="A0AAW0C9I5"/>
<evidence type="ECO:0000313" key="3">
    <source>
        <dbReference type="Proteomes" id="UP001362999"/>
    </source>
</evidence>
<protein>
    <recommendedName>
        <fullName evidence="1">DUF7918 domain-containing protein</fullName>
    </recommendedName>
</protein>
<proteinExistence type="predicted"/>
<evidence type="ECO:0000313" key="2">
    <source>
        <dbReference type="EMBL" id="KAK7035107.1"/>
    </source>
</evidence>
<evidence type="ECO:0000259" key="1">
    <source>
        <dbReference type="Pfam" id="PF25534"/>
    </source>
</evidence>
<dbReference type="Pfam" id="PF25534">
    <property type="entry name" value="DUF7918"/>
    <property type="match status" value="1"/>
</dbReference>
<sequence>MRINDLQAWITVDGVALAEYSISAGMHTATCWIPSESDKKFCVHLKNTRSSSRALVNGQLSVNGTVLISSDLDTSVSKSSRTTSTVIDSVPSGPFASRCKSTVDEDALLEANVSPELGSIKVEMRIIRITCSISSRRSARTSRKALGDKQRPYKPQVLHEKSKKAAMGHTVELGEDFATEGESGWSTEYDVVRSLGTFIFKYRPIGRFVSAVYLPIILLIAQTTDVR</sequence>
<name>A0AAW0C9I5_9AGAR</name>
<reference evidence="2 3" key="1">
    <citation type="journal article" date="2024" name="J Genomics">
        <title>Draft genome sequencing and assembly of Favolaschia claudopus CIRM-BRFM 2984 isolated from oak limbs.</title>
        <authorList>
            <person name="Navarro D."/>
            <person name="Drula E."/>
            <person name="Chaduli D."/>
            <person name="Cazenave R."/>
            <person name="Ahrendt S."/>
            <person name="Wang J."/>
            <person name="Lipzen A."/>
            <person name="Daum C."/>
            <person name="Barry K."/>
            <person name="Grigoriev I.V."/>
            <person name="Favel A."/>
            <person name="Rosso M.N."/>
            <person name="Martin F."/>
        </authorList>
    </citation>
    <scope>NUCLEOTIDE SEQUENCE [LARGE SCALE GENOMIC DNA]</scope>
    <source>
        <strain evidence="2 3">CIRM-BRFM 2984</strain>
    </source>
</reference>
<accession>A0AAW0C9I5</accession>
<dbReference type="EMBL" id="JAWWNJ010000020">
    <property type="protein sequence ID" value="KAK7035107.1"/>
    <property type="molecule type" value="Genomic_DNA"/>
</dbReference>
<organism evidence="2 3">
    <name type="scientific">Favolaschia claudopus</name>
    <dbReference type="NCBI Taxonomy" id="2862362"/>
    <lineage>
        <taxon>Eukaryota</taxon>
        <taxon>Fungi</taxon>
        <taxon>Dikarya</taxon>
        <taxon>Basidiomycota</taxon>
        <taxon>Agaricomycotina</taxon>
        <taxon>Agaricomycetes</taxon>
        <taxon>Agaricomycetidae</taxon>
        <taxon>Agaricales</taxon>
        <taxon>Marasmiineae</taxon>
        <taxon>Mycenaceae</taxon>
        <taxon>Favolaschia</taxon>
    </lineage>
</organism>
<keyword evidence="3" id="KW-1185">Reference proteome</keyword>
<comment type="caution">
    <text evidence="2">The sequence shown here is derived from an EMBL/GenBank/DDBJ whole genome shotgun (WGS) entry which is preliminary data.</text>
</comment>